<evidence type="ECO:0000313" key="3">
    <source>
        <dbReference type="EMBL" id="TWI35123.1"/>
    </source>
</evidence>
<accession>A0A562NSL7</accession>
<evidence type="ECO:0000313" key="4">
    <source>
        <dbReference type="Proteomes" id="UP000316225"/>
    </source>
</evidence>
<protein>
    <submittedName>
        <fullName evidence="3">Flp pilus assembly protein TadD</fullName>
    </submittedName>
</protein>
<proteinExistence type="predicted"/>
<comment type="caution">
    <text evidence="3">The sequence shown here is derived from an EMBL/GenBank/DDBJ whole genome shotgun (WGS) entry which is preliminary data.</text>
</comment>
<dbReference type="Proteomes" id="UP000316225">
    <property type="component" value="Unassembled WGS sequence"/>
</dbReference>
<keyword evidence="4" id="KW-1185">Reference proteome</keyword>
<feature type="signal peptide" evidence="2">
    <location>
        <begin position="1"/>
        <end position="28"/>
    </location>
</feature>
<dbReference type="RefSeq" id="WP_145397358.1">
    <property type="nucleotide sequence ID" value="NZ_VLKU01000004.1"/>
</dbReference>
<sequence length="251" mass="26518">MSATSFPKAPLFRLAPALLVALALAGCADDNSSFGPEPSRPLTASQRMGELQVALRRNPNDVETLKEYGKIQADLGQWSQSMGAYREALLVKPDDRDAVMGYGRAQLAVGDYAGALSMAQKAGGTDLPVLLLKSGALTGLNRLAEARAVLDAATRAYPRDLDVRSNIAIIAGLTGDPQAYGIARAAAFAPDSSYSHRRNLILVGGMTRQDATARADGQQLGLAREEIGDILAVGHRARTQGMRAFGIMPAI</sequence>
<evidence type="ECO:0000256" key="1">
    <source>
        <dbReference type="PROSITE-ProRule" id="PRU00339"/>
    </source>
</evidence>
<name>A0A562NSL7_9RHOB</name>
<gene>
    <name evidence="3" type="ORF">IQ24_01632</name>
</gene>
<reference evidence="3 4" key="1">
    <citation type="journal article" date="2015" name="Stand. Genomic Sci.">
        <title>Genomic Encyclopedia of Bacterial and Archaeal Type Strains, Phase III: the genomes of soil and plant-associated and newly described type strains.</title>
        <authorList>
            <person name="Whitman W.B."/>
            <person name="Woyke T."/>
            <person name="Klenk H.P."/>
            <person name="Zhou Y."/>
            <person name="Lilburn T.G."/>
            <person name="Beck B.J."/>
            <person name="De Vos P."/>
            <person name="Vandamme P."/>
            <person name="Eisen J.A."/>
            <person name="Garrity G."/>
            <person name="Hugenholtz P."/>
            <person name="Kyrpides N.C."/>
        </authorList>
    </citation>
    <scope>NUCLEOTIDE SEQUENCE [LARGE SCALE GENOMIC DNA]</scope>
    <source>
        <strain evidence="3 4">CGMCC 1.5364</strain>
    </source>
</reference>
<dbReference type="InterPro" id="IPR019734">
    <property type="entry name" value="TPR_rpt"/>
</dbReference>
<dbReference type="InterPro" id="IPR011990">
    <property type="entry name" value="TPR-like_helical_dom_sf"/>
</dbReference>
<organism evidence="3 4">
    <name type="scientific">Paracoccus sulfuroxidans</name>
    <dbReference type="NCBI Taxonomy" id="384678"/>
    <lineage>
        <taxon>Bacteria</taxon>
        <taxon>Pseudomonadati</taxon>
        <taxon>Pseudomonadota</taxon>
        <taxon>Alphaproteobacteria</taxon>
        <taxon>Rhodobacterales</taxon>
        <taxon>Paracoccaceae</taxon>
        <taxon>Paracoccus</taxon>
    </lineage>
</organism>
<dbReference type="OrthoDB" id="7770842at2"/>
<feature type="chain" id="PRO_5022029797" evidence="2">
    <location>
        <begin position="29"/>
        <end position="251"/>
    </location>
</feature>
<dbReference type="Gene3D" id="1.25.40.10">
    <property type="entry name" value="Tetratricopeptide repeat domain"/>
    <property type="match status" value="1"/>
</dbReference>
<dbReference type="PROSITE" id="PS50005">
    <property type="entry name" value="TPR"/>
    <property type="match status" value="1"/>
</dbReference>
<feature type="repeat" description="TPR" evidence="1">
    <location>
        <begin position="62"/>
        <end position="95"/>
    </location>
</feature>
<keyword evidence="2" id="KW-0732">Signal</keyword>
<evidence type="ECO:0000256" key="2">
    <source>
        <dbReference type="SAM" id="SignalP"/>
    </source>
</evidence>
<dbReference type="EMBL" id="VLKU01000004">
    <property type="protein sequence ID" value="TWI35123.1"/>
    <property type="molecule type" value="Genomic_DNA"/>
</dbReference>
<dbReference type="SUPFAM" id="SSF48452">
    <property type="entry name" value="TPR-like"/>
    <property type="match status" value="1"/>
</dbReference>
<dbReference type="AlphaFoldDB" id="A0A562NSL7"/>
<keyword evidence="1" id="KW-0802">TPR repeat</keyword>